<feature type="transmembrane region" description="Helical" evidence="1">
    <location>
        <begin position="70"/>
        <end position="89"/>
    </location>
</feature>
<protein>
    <submittedName>
        <fullName evidence="2">Multidrug resistance efflux transporter family protein</fullName>
    </submittedName>
</protein>
<name>A0ABT5VJD9_9BACI</name>
<feature type="transmembrane region" description="Helical" evidence="1">
    <location>
        <begin position="136"/>
        <end position="153"/>
    </location>
</feature>
<gene>
    <name evidence="2" type="ORF">N7Z68_18865</name>
</gene>
<dbReference type="EMBL" id="JAOTPO010000016">
    <property type="protein sequence ID" value="MDE5415427.1"/>
    <property type="molecule type" value="Genomic_DNA"/>
</dbReference>
<comment type="caution">
    <text evidence="2">The sequence shown here is derived from an EMBL/GenBank/DDBJ whole genome shotgun (WGS) entry which is preliminary data.</text>
</comment>
<feature type="transmembrane region" description="Helical" evidence="1">
    <location>
        <begin position="261"/>
        <end position="283"/>
    </location>
</feature>
<keyword evidence="1" id="KW-1133">Transmembrane helix</keyword>
<organism evidence="2 3">
    <name type="scientific">Alkalihalobacterium chitinilyticum</name>
    <dbReference type="NCBI Taxonomy" id="2980103"/>
    <lineage>
        <taxon>Bacteria</taxon>
        <taxon>Bacillati</taxon>
        <taxon>Bacillota</taxon>
        <taxon>Bacilli</taxon>
        <taxon>Bacillales</taxon>
        <taxon>Bacillaceae</taxon>
        <taxon>Alkalihalobacterium</taxon>
    </lineage>
</organism>
<dbReference type="Proteomes" id="UP001148125">
    <property type="component" value="Unassembled WGS sequence"/>
</dbReference>
<feature type="transmembrane region" description="Helical" evidence="1">
    <location>
        <begin position="230"/>
        <end position="249"/>
    </location>
</feature>
<proteinExistence type="predicted"/>
<sequence length="320" mass="35737">MKSIVLGVLSSFFFAFTFILNRSMELTGGSWIWSASLRFLFMLPFFLLIVYFRNNLKQLFITMKENIRIWVLWSFVGFVLFYVPITFAAAYGPSWLIAGTWQFTIIAGLLLTPLFSTMITTSNGLQRVRHTIPKRALIISSIIFIGILFIQSTQFQHSSLELLLLGFIPVIIATFAYPLGNRKMMEVCSGRLDTFQRILGMTIASTPFWLLLAGYGFISVGPPSIIQVQQTFIVAVCSGVIATSLFFFATDLARHSPEKLGAVEATQSTQVIFVMLGDVLWLASPFPSPVALTGVLIIMFGMIVHSLVSNKTKQQLKKAV</sequence>
<feature type="transmembrane region" description="Helical" evidence="1">
    <location>
        <begin position="95"/>
        <end position="115"/>
    </location>
</feature>
<keyword evidence="3" id="KW-1185">Reference proteome</keyword>
<reference evidence="2" key="1">
    <citation type="submission" date="2024-05" db="EMBL/GenBank/DDBJ databases">
        <title>Alkalihalobacillus sp. strain MEB203 novel alkaliphilic bacterium from Lonar Lake, India.</title>
        <authorList>
            <person name="Joshi A."/>
            <person name="Thite S."/>
            <person name="Mengade P."/>
        </authorList>
    </citation>
    <scope>NUCLEOTIDE SEQUENCE</scope>
    <source>
        <strain evidence="2">MEB 203</strain>
    </source>
</reference>
<dbReference type="Pfam" id="PF13536">
    <property type="entry name" value="EmrE"/>
    <property type="match status" value="1"/>
</dbReference>
<feature type="transmembrane region" description="Helical" evidence="1">
    <location>
        <begin position="159"/>
        <end position="177"/>
    </location>
</feature>
<evidence type="ECO:0000313" key="3">
    <source>
        <dbReference type="Proteomes" id="UP001148125"/>
    </source>
</evidence>
<dbReference type="InterPro" id="IPR032713">
    <property type="entry name" value="EmrE"/>
</dbReference>
<keyword evidence="1" id="KW-0472">Membrane</keyword>
<feature type="transmembrane region" description="Helical" evidence="1">
    <location>
        <begin position="198"/>
        <end position="218"/>
    </location>
</feature>
<feature type="transmembrane region" description="Helical" evidence="1">
    <location>
        <begin position="289"/>
        <end position="308"/>
    </location>
</feature>
<dbReference type="RefSeq" id="WP_275120029.1">
    <property type="nucleotide sequence ID" value="NZ_JAOTPO010000016.1"/>
</dbReference>
<evidence type="ECO:0000313" key="2">
    <source>
        <dbReference type="EMBL" id="MDE5415427.1"/>
    </source>
</evidence>
<accession>A0ABT5VJD9</accession>
<evidence type="ECO:0000256" key="1">
    <source>
        <dbReference type="SAM" id="Phobius"/>
    </source>
</evidence>
<keyword evidence="1" id="KW-0812">Transmembrane</keyword>
<feature type="transmembrane region" description="Helical" evidence="1">
    <location>
        <begin position="31"/>
        <end position="50"/>
    </location>
</feature>